<dbReference type="RefSeq" id="WP_345577962.1">
    <property type="nucleotide sequence ID" value="NZ_BAABLV010000005.1"/>
</dbReference>
<dbReference type="InterPro" id="IPR017853">
    <property type="entry name" value="GH"/>
</dbReference>
<organism evidence="5 6">
    <name type="scientific">Tessaracoccus lubricantis</name>
    <dbReference type="NCBI Taxonomy" id="545543"/>
    <lineage>
        <taxon>Bacteria</taxon>
        <taxon>Bacillati</taxon>
        <taxon>Actinomycetota</taxon>
        <taxon>Actinomycetes</taxon>
        <taxon>Propionibacteriales</taxon>
        <taxon>Propionibacteriaceae</taxon>
        <taxon>Tessaracoccus</taxon>
    </lineage>
</organism>
<reference evidence="6" key="1">
    <citation type="journal article" date="2019" name="Int. J. Syst. Evol. Microbiol.">
        <title>The Global Catalogue of Microorganisms (GCM) 10K type strain sequencing project: providing services to taxonomists for standard genome sequencing and annotation.</title>
        <authorList>
            <consortium name="The Broad Institute Genomics Platform"/>
            <consortium name="The Broad Institute Genome Sequencing Center for Infectious Disease"/>
            <person name="Wu L."/>
            <person name="Ma J."/>
        </authorList>
    </citation>
    <scope>NUCLEOTIDE SEQUENCE [LARGE SCALE GENOMIC DNA]</scope>
    <source>
        <strain evidence="6">JCM 19125</strain>
    </source>
</reference>
<evidence type="ECO:0000313" key="5">
    <source>
        <dbReference type="EMBL" id="GAA4890062.1"/>
    </source>
</evidence>
<feature type="region of interest" description="Disordered" evidence="2">
    <location>
        <begin position="1252"/>
        <end position="1304"/>
    </location>
</feature>
<accession>A0ABP9F556</accession>
<dbReference type="InterPro" id="IPR011013">
    <property type="entry name" value="Gal_mutarotase_sf_dom"/>
</dbReference>
<keyword evidence="3" id="KW-0732">Signal</keyword>
<dbReference type="PANTHER" id="PTHR43863:SF2">
    <property type="entry name" value="MALTASE-GLUCOAMYLASE"/>
    <property type="match status" value="1"/>
</dbReference>
<evidence type="ECO:0000313" key="6">
    <source>
        <dbReference type="Proteomes" id="UP001501521"/>
    </source>
</evidence>
<dbReference type="SUPFAM" id="SSF74650">
    <property type="entry name" value="Galactose mutarotase-like"/>
    <property type="match status" value="1"/>
</dbReference>
<dbReference type="SMART" id="SM00776">
    <property type="entry name" value="NPCBM"/>
    <property type="match status" value="1"/>
</dbReference>
<dbReference type="PANTHER" id="PTHR43863">
    <property type="entry name" value="HYDROLASE, PUTATIVE (AFU_ORTHOLOGUE AFUA_1G03140)-RELATED"/>
    <property type="match status" value="1"/>
</dbReference>
<dbReference type="Gene3D" id="2.60.120.1060">
    <property type="entry name" value="NPCBM/NEW2 domain"/>
    <property type="match status" value="1"/>
</dbReference>
<evidence type="ECO:0000256" key="3">
    <source>
        <dbReference type="SAM" id="SignalP"/>
    </source>
</evidence>
<comment type="similarity">
    <text evidence="1">Belongs to the glycosyl hydrolase 31 family.</text>
</comment>
<feature type="compositionally biased region" description="Low complexity" evidence="2">
    <location>
        <begin position="1267"/>
        <end position="1300"/>
    </location>
</feature>
<dbReference type="InterPro" id="IPR000322">
    <property type="entry name" value="Glyco_hydro_31_TIM"/>
</dbReference>
<name>A0ABP9F556_9ACTN</name>
<keyword evidence="6" id="KW-1185">Reference proteome</keyword>
<dbReference type="Pfam" id="PF10633">
    <property type="entry name" value="NPCBM_assoc"/>
    <property type="match status" value="1"/>
</dbReference>
<dbReference type="Gene3D" id="2.60.40.1760">
    <property type="entry name" value="glycosyl hydrolase (family 31)"/>
    <property type="match status" value="1"/>
</dbReference>
<dbReference type="Pfam" id="PF21365">
    <property type="entry name" value="Glyco_hydro_31_3rd"/>
    <property type="match status" value="1"/>
</dbReference>
<dbReference type="Gene3D" id="2.60.40.1180">
    <property type="entry name" value="Golgi alpha-mannosidase II"/>
    <property type="match status" value="2"/>
</dbReference>
<feature type="signal peptide" evidence="3">
    <location>
        <begin position="1"/>
        <end position="30"/>
    </location>
</feature>
<comment type="caution">
    <text evidence="5">The sequence shown here is derived from an EMBL/GenBank/DDBJ whole genome shotgun (WGS) entry which is preliminary data.</text>
</comment>
<dbReference type="InterPro" id="IPR038637">
    <property type="entry name" value="NPCBM_sf"/>
</dbReference>
<gene>
    <name evidence="5" type="ORF">GCM10025789_03160</name>
</gene>
<feature type="chain" id="PRO_5046535229" description="Glycosyl hydrolase family 98 putative carbohydrate-binding module domain-containing protein" evidence="3">
    <location>
        <begin position="31"/>
        <end position="1441"/>
    </location>
</feature>
<proteinExistence type="inferred from homology"/>
<evidence type="ECO:0000256" key="1">
    <source>
        <dbReference type="ARBA" id="ARBA00007806"/>
    </source>
</evidence>
<dbReference type="SUPFAM" id="SSF51445">
    <property type="entry name" value="(Trans)glycosidases"/>
    <property type="match status" value="1"/>
</dbReference>
<protein>
    <recommendedName>
        <fullName evidence="4">Glycosyl hydrolase family 98 putative carbohydrate-binding module domain-containing protein</fullName>
    </recommendedName>
</protein>
<dbReference type="InterPro" id="IPR008979">
    <property type="entry name" value="Galactose-bd-like_sf"/>
</dbReference>
<dbReference type="InterPro" id="IPR013222">
    <property type="entry name" value="Glyco_hyd_98_carb-bd"/>
</dbReference>
<dbReference type="InterPro" id="IPR033403">
    <property type="entry name" value="DUF5110"/>
</dbReference>
<feature type="domain" description="Glycosyl hydrolase family 98 putative carbohydrate-binding module" evidence="4">
    <location>
        <begin position="1102"/>
        <end position="1252"/>
    </location>
</feature>
<evidence type="ECO:0000259" key="4">
    <source>
        <dbReference type="SMART" id="SM00776"/>
    </source>
</evidence>
<dbReference type="InterPro" id="IPR048395">
    <property type="entry name" value="Glyco_hydro_31_C"/>
</dbReference>
<dbReference type="InterPro" id="IPR018905">
    <property type="entry name" value="A-galactase_NEW3"/>
</dbReference>
<dbReference type="Pfam" id="PF01055">
    <property type="entry name" value="Glyco_hydro_31_2nd"/>
    <property type="match status" value="1"/>
</dbReference>
<sequence length="1441" mass="151399">MRSTKHLLATSLLVPALIATAGLVTTPATAVEVGTQPYGSTPVTPKPATPEVPLTGTATTLGRITAVASSGNQATLTAERGKVRISFLDGETFRVEATRGEFLDPANTPQGDATQSANIIVGLSEFPGATASVTDGATVVIKAAGGVSIEVVKATGVMTAKRADGSVIWQEASPLEFRAANTAQRLVVDADEQFLGGGMQNGRSIHTGSVINVARNFDWDDHGYPNSVPFYLSSAGYGVLRNTFARGTYDFVNGTTAHEETRFDAYYFAGDYKEALDGYTKLTGRPHLPPVYALEYGDADCYNRSSSTYNGDRTPGKLTTPDAIEIAKDFVENDMPGGWMLVNDGYGCEYVDLPETVQAIEDQTGLKTGLWTQRSLTNQPYEVGEAGIRLRKLDVAWVGSGYRMALTACESANKGIEDNSEARGTALMVEGWAGAQRCGMTWTGDHSGNLDAVRWQVSALTGSGNSGQPFATGDVDGIFGGSAESYVRDLQWKAFAPALYSMSGWSHTDKRPWLYGAEATEINRSYLQLRQQLMPYIYSLSQEAHATGTPVMRHMAIEFPEDLGSYSDEANNQFMLGSDYLVAPVFTAARSRSGIYLPAGETWVDYWTGRLYPGGQVLNNHPAPLDRLPVFVRAGAVVPHGIVARNSNLTPENAELTVQVYPSGSSSYTLYEDDKVTRAYRDGARSLQTLSVAAPASGPGDVTVTIGQRQGEYAGKAAARPYRVVAHTASKPSSVTVGGAAVAEAASAAALESAATGWFYDAAAGAVTVKAGTLASTATTVVKLVGTSAVGGEAPDATMAQLALSLPAVTGRGTDTTVTATFTNTAAVQKTGVAVSLALPSGWTLVSTGAAPGTVAGGASASQTFVIRAGQDAAPGVTQLSGTATYRDSAGNENTAVASAATELTYGSLADAFNHVSITTLANASLGNFDGGGASFAAEQLESRGIEPGGEVTVDTGDVPVTYGWAPVPDEPNSVVVGGQTVTLNGKGTHLAILGSAATAAGVTGQFRINYTDGTSSTGSAGFPNWLYQSQHGMLGSTVGIETKGRNNATGNYEYGDYSYQIYQNFVPVNPAKTVQSVTLPPSSTLKLFAWELVTKALPAAPTETVWASDWEWVSASNGYGTIGRDMVNIDPGQTTSGPLRSHYVDAEGAKVVYEKGLGVHANGAILYYLGGECTRFTAEVGHEDGYYGPVVFTVESDGAEVFRSRSFVEAFTEPDVVDLDVTGVDFIQLGIQGVSGIGAAHGIWGDAQFTCGEASPSPSPSPSVSPSPSKSPSAKPTVSPSAKPTVSPSAKPTTTPAKPGFVRTAPYTLAGTHNLNGRQWMTTCEAYSQTERCRTEIWATVVKVENGQFVRESGWAFNNLTYLPFMTREAWKGNPLGAAGEFTSGGRQWRTECDTAATGRGACRSYTLTTVYAATPKAAGGYAFSQANDWVFNNIVMFAS</sequence>
<dbReference type="SUPFAM" id="SSF49785">
    <property type="entry name" value="Galactose-binding domain-like"/>
    <property type="match status" value="1"/>
</dbReference>
<dbReference type="CDD" id="cd14752">
    <property type="entry name" value="GH31_N"/>
    <property type="match status" value="1"/>
</dbReference>
<dbReference type="Proteomes" id="UP001501521">
    <property type="component" value="Unassembled WGS sequence"/>
</dbReference>
<evidence type="ECO:0000256" key="2">
    <source>
        <dbReference type="SAM" id="MobiDB-lite"/>
    </source>
</evidence>
<dbReference type="Gene3D" id="3.20.20.80">
    <property type="entry name" value="Glycosidases"/>
    <property type="match status" value="1"/>
</dbReference>
<dbReference type="Pfam" id="PF17137">
    <property type="entry name" value="DUF5110"/>
    <property type="match status" value="1"/>
</dbReference>
<dbReference type="SUPFAM" id="SSF51011">
    <property type="entry name" value="Glycosyl hydrolase domain"/>
    <property type="match status" value="1"/>
</dbReference>
<dbReference type="EMBL" id="BAABLV010000005">
    <property type="protein sequence ID" value="GAA4890062.1"/>
    <property type="molecule type" value="Genomic_DNA"/>
</dbReference>
<dbReference type="InterPro" id="IPR051816">
    <property type="entry name" value="Glycosyl_Hydrolase_31"/>
</dbReference>
<dbReference type="InterPro" id="IPR013780">
    <property type="entry name" value="Glyco_hydro_b"/>
</dbReference>
<dbReference type="Pfam" id="PF08305">
    <property type="entry name" value="NPCBM"/>
    <property type="match status" value="1"/>
</dbReference>